<dbReference type="EMBL" id="JACXWD010000027">
    <property type="protein sequence ID" value="MBD3868281.1"/>
    <property type="molecule type" value="Genomic_DNA"/>
</dbReference>
<reference evidence="3 4" key="1">
    <citation type="submission" date="2020-08" db="EMBL/GenBank/DDBJ databases">
        <title>Acidobacteriota in marine sediments use diverse sulfur dissimilation pathways.</title>
        <authorList>
            <person name="Wasmund K."/>
        </authorList>
    </citation>
    <scope>NUCLEOTIDE SEQUENCE [LARGE SCALE GENOMIC DNA]</scope>
    <source>
        <strain evidence="3">MAG AM4</strain>
    </source>
</reference>
<evidence type="ECO:0000313" key="3">
    <source>
        <dbReference type="EMBL" id="MBD3868281.1"/>
    </source>
</evidence>
<dbReference type="AlphaFoldDB" id="A0A8J7C2P9"/>
<evidence type="ECO:0000256" key="1">
    <source>
        <dbReference type="ARBA" id="ARBA00006525"/>
    </source>
</evidence>
<gene>
    <name evidence="3" type="primary">dprA</name>
    <name evidence="3" type="ORF">IFK94_09160</name>
</gene>
<organism evidence="3 4">
    <name type="scientific">Candidatus Polarisedimenticola svalbardensis</name>
    <dbReference type="NCBI Taxonomy" id="2886004"/>
    <lineage>
        <taxon>Bacteria</taxon>
        <taxon>Pseudomonadati</taxon>
        <taxon>Acidobacteriota</taxon>
        <taxon>Candidatus Polarisedimenticolia</taxon>
        <taxon>Candidatus Polarisedimenticolales</taxon>
        <taxon>Candidatus Polarisedimenticolaceae</taxon>
        <taxon>Candidatus Polarisedimenticola</taxon>
    </lineage>
</organism>
<comment type="similarity">
    <text evidence="1">Belongs to the DprA/Smf family.</text>
</comment>
<evidence type="ECO:0000313" key="4">
    <source>
        <dbReference type="Proteomes" id="UP000648239"/>
    </source>
</evidence>
<dbReference type="Pfam" id="PF02481">
    <property type="entry name" value="DNA_processg_A"/>
    <property type="match status" value="1"/>
</dbReference>
<accession>A0A8J7C2P9</accession>
<name>A0A8J7C2P9_9BACT</name>
<dbReference type="PANTHER" id="PTHR43022">
    <property type="entry name" value="PROTEIN SMF"/>
    <property type="match status" value="1"/>
</dbReference>
<dbReference type="PANTHER" id="PTHR43022:SF1">
    <property type="entry name" value="PROTEIN SMF"/>
    <property type="match status" value="1"/>
</dbReference>
<evidence type="ECO:0000259" key="2">
    <source>
        <dbReference type="Pfam" id="PF02481"/>
    </source>
</evidence>
<comment type="caution">
    <text evidence="3">The sequence shown here is derived from an EMBL/GenBank/DDBJ whole genome shotgun (WGS) entry which is preliminary data.</text>
</comment>
<dbReference type="SUPFAM" id="SSF102405">
    <property type="entry name" value="MCP/YpsA-like"/>
    <property type="match status" value="1"/>
</dbReference>
<dbReference type="Gene3D" id="3.40.50.450">
    <property type="match status" value="1"/>
</dbReference>
<dbReference type="Proteomes" id="UP000648239">
    <property type="component" value="Unassembled WGS sequence"/>
</dbReference>
<proteinExistence type="inferred from homology"/>
<protein>
    <submittedName>
        <fullName evidence="3">DNA-protecting protein DprA</fullName>
    </submittedName>
</protein>
<dbReference type="InterPro" id="IPR003488">
    <property type="entry name" value="DprA"/>
</dbReference>
<feature type="domain" description="Smf/DprA SLOG" evidence="2">
    <location>
        <begin position="91"/>
        <end position="297"/>
    </location>
</feature>
<sequence>MPRDLPAGDLPDWIALNFLPSLGPVRISRALEAGYSPGDLAYRVPAGKLSTLARYKSPNFAERLREVRKDLRRTVHKEMKRCRELGIDLLPVNHPNYPEVLLEIPDPPVLLYLRGELPEDVLRVALVGSRNGTRYGLSTAETLARDLARFGVEPVSGGARGVDTAAHCGALKVGGKTVAVLGSGLGTFYPPENKQLFEEIAAGGGCLVSEFPLMMGPMPGHFPRRNRLISGLSAAVVVVEATRKSGSLITAGHALEQGREVLAVPGPVTSPTSTGCNLLLRSGARPALSARDILEELQPAWGHLLENRADSGLSEGKGCSLEELLAELPTDERKVLEYLDPVEPSLLDEMAEGIPMRIAPIQVALFGLTARGLVDQLPGRYYLRRPLKES</sequence>
<dbReference type="InterPro" id="IPR057666">
    <property type="entry name" value="DrpA_SLOG"/>
</dbReference>
<dbReference type="NCBIfam" id="TIGR00732">
    <property type="entry name" value="dprA"/>
    <property type="match status" value="1"/>
</dbReference>
<dbReference type="GO" id="GO:0009294">
    <property type="term" value="P:DNA-mediated transformation"/>
    <property type="evidence" value="ECO:0007669"/>
    <property type="project" value="InterPro"/>
</dbReference>